<dbReference type="InterPro" id="IPR036259">
    <property type="entry name" value="MFS_trans_sf"/>
</dbReference>
<name>A0A168AU95_9HYPO</name>
<evidence type="ECO:0000313" key="7">
    <source>
        <dbReference type="Proteomes" id="UP000078544"/>
    </source>
</evidence>
<feature type="transmembrane region" description="Helical" evidence="5">
    <location>
        <begin position="20"/>
        <end position="40"/>
    </location>
</feature>
<feature type="transmembrane region" description="Helical" evidence="5">
    <location>
        <begin position="299"/>
        <end position="320"/>
    </location>
</feature>
<keyword evidence="2 5" id="KW-0812">Transmembrane</keyword>
<dbReference type="Gene3D" id="1.20.1250.20">
    <property type="entry name" value="MFS general substrate transporter like domains"/>
    <property type="match status" value="1"/>
</dbReference>
<feature type="transmembrane region" description="Helical" evidence="5">
    <location>
        <begin position="340"/>
        <end position="362"/>
    </location>
</feature>
<organism evidence="6 7">
    <name type="scientific">Moelleriella libera RCEF 2490</name>
    <dbReference type="NCBI Taxonomy" id="1081109"/>
    <lineage>
        <taxon>Eukaryota</taxon>
        <taxon>Fungi</taxon>
        <taxon>Dikarya</taxon>
        <taxon>Ascomycota</taxon>
        <taxon>Pezizomycotina</taxon>
        <taxon>Sordariomycetes</taxon>
        <taxon>Hypocreomycetidae</taxon>
        <taxon>Hypocreales</taxon>
        <taxon>Clavicipitaceae</taxon>
        <taxon>Moelleriella</taxon>
    </lineage>
</organism>
<comment type="caution">
    <text evidence="6">The sequence shown here is derived from an EMBL/GenBank/DDBJ whole genome shotgun (WGS) entry which is preliminary data.</text>
</comment>
<feature type="transmembrane region" description="Helical" evidence="5">
    <location>
        <begin position="179"/>
        <end position="199"/>
    </location>
</feature>
<evidence type="ECO:0000256" key="4">
    <source>
        <dbReference type="ARBA" id="ARBA00023136"/>
    </source>
</evidence>
<proteinExistence type="predicted"/>
<accession>A0A168AU95</accession>
<evidence type="ECO:0000256" key="2">
    <source>
        <dbReference type="ARBA" id="ARBA00022692"/>
    </source>
</evidence>
<dbReference type="PANTHER" id="PTHR23294:SF17">
    <property type="entry name" value="DUF895 DOMAIN MEMBRANE PROTEIN"/>
    <property type="match status" value="1"/>
</dbReference>
<dbReference type="Pfam" id="PF05978">
    <property type="entry name" value="UNC-93"/>
    <property type="match status" value="1"/>
</dbReference>
<evidence type="ECO:0000256" key="5">
    <source>
        <dbReference type="SAM" id="Phobius"/>
    </source>
</evidence>
<dbReference type="Proteomes" id="UP000078544">
    <property type="component" value="Unassembled WGS sequence"/>
</dbReference>
<keyword evidence="4 5" id="KW-0472">Membrane</keyword>
<dbReference type="EMBL" id="AZGY01000011">
    <property type="protein sequence ID" value="KZZ94365.1"/>
    <property type="molecule type" value="Genomic_DNA"/>
</dbReference>
<feature type="transmembrane region" description="Helical" evidence="5">
    <location>
        <begin position="146"/>
        <end position="167"/>
    </location>
</feature>
<evidence type="ECO:0000256" key="1">
    <source>
        <dbReference type="ARBA" id="ARBA00004141"/>
    </source>
</evidence>
<dbReference type="InterPro" id="IPR051617">
    <property type="entry name" value="UNC-93-like_regulator"/>
</dbReference>
<dbReference type="InterPro" id="IPR010291">
    <property type="entry name" value="Ion_channel_UNC-93"/>
</dbReference>
<feature type="transmembrane region" description="Helical" evidence="5">
    <location>
        <begin position="267"/>
        <end position="287"/>
    </location>
</feature>
<comment type="subcellular location">
    <subcellularLocation>
        <location evidence="1">Membrane</location>
        <topology evidence="1">Multi-pass membrane protein</topology>
    </subcellularLocation>
</comment>
<reference evidence="6 7" key="1">
    <citation type="journal article" date="2016" name="Genome Biol. Evol.">
        <title>Divergent and convergent evolution of fungal pathogenicity.</title>
        <authorList>
            <person name="Shang Y."/>
            <person name="Xiao G."/>
            <person name="Zheng P."/>
            <person name="Cen K."/>
            <person name="Zhan S."/>
            <person name="Wang C."/>
        </authorList>
    </citation>
    <scope>NUCLEOTIDE SEQUENCE [LARGE SCALE GENOMIC DNA]</scope>
    <source>
        <strain evidence="6 7">RCEF 2490</strain>
    </source>
</reference>
<dbReference type="AlphaFoldDB" id="A0A168AU95"/>
<sequence>MEFSPRRSYRVAGIRWNSPWTQVTLLGFVAFCSVGMFSAISNLGAGGLDNVRLSDIANSVLYSTFFVGGFFGGSINNILGPRATMSLGTSGYALYLGSLWCYQVNRTEWFVILAGGVLGLSAALFWAAHGAIMMSYPLEKDKGRSFTLFWSVFQLGTIIGASIALGIEFNSTLSGVSTGVYIAFMVIMLTAIFTSWLVLPPEAVVRGDDTIVKPPETISPKQELVQFVGMFRDWRMLALLPMFFASNYFYAYQGAITAYLFNGRTRALVALVTGVGSVVGSWLIGFVNDTLPFNRRKRALCSCAFVTVLVVVVWASGLGFQKTFERGQKMVKGEQVPWDWTSGVTGGPIALLFAYYVVDAAYQGLAYYTMSSITNDSFRLARMSGYYKGIQSAGAAVSFGMDAVSTPFLTEVGVSWGLLLFSLPFCALVLYHVRDSNYEVEHVVHVEHVADKDVEIIPAPSEHGHARKNGGS</sequence>
<feature type="transmembrane region" description="Helical" evidence="5">
    <location>
        <begin position="111"/>
        <end position="134"/>
    </location>
</feature>
<evidence type="ECO:0000313" key="6">
    <source>
        <dbReference type="EMBL" id="KZZ94365.1"/>
    </source>
</evidence>
<dbReference type="GO" id="GO:0016020">
    <property type="term" value="C:membrane"/>
    <property type="evidence" value="ECO:0007669"/>
    <property type="project" value="UniProtKB-SubCell"/>
</dbReference>
<evidence type="ECO:0000256" key="3">
    <source>
        <dbReference type="ARBA" id="ARBA00022989"/>
    </source>
</evidence>
<dbReference type="SUPFAM" id="SSF103473">
    <property type="entry name" value="MFS general substrate transporter"/>
    <property type="match status" value="1"/>
</dbReference>
<feature type="transmembrane region" description="Helical" evidence="5">
    <location>
        <begin position="237"/>
        <end position="261"/>
    </location>
</feature>
<keyword evidence="3 5" id="KW-1133">Transmembrane helix</keyword>
<dbReference type="OrthoDB" id="196103at2759"/>
<dbReference type="PANTHER" id="PTHR23294">
    <property type="entry name" value="ET TRANSLATION PRODUCT-RELATED"/>
    <property type="match status" value="1"/>
</dbReference>
<protein>
    <submittedName>
        <fullName evidence="6">DUF895 domain protein</fullName>
    </submittedName>
</protein>
<keyword evidence="7" id="KW-1185">Reference proteome</keyword>
<feature type="transmembrane region" description="Helical" evidence="5">
    <location>
        <begin position="60"/>
        <end position="79"/>
    </location>
</feature>
<feature type="transmembrane region" description="Helical" evidence="5">
    <location>
        <begin position="413"/>
        <end position="433"/>
    </location>
</feature>
<gene>
    <name evidence="6" type="ORF">AAL_05332</name>
</gene>